<dbReference type="AlphaFoldDB" id="A0AAV7M4S7"/>
<feature type="compositionally biased region" description="Basic and acidic residues" evidence="1">
    <location>
        <begin position="16"/>
        <end position="31"/>
    </location>
</feature>
<feature type="region of interest" description="Disordered" evidence="1">
    <location>
        <begin position="1"/>
        <end position="72"/>
    </location>
</feature>
<accession>A0AAV7M4S7</accession>
<feature type="compositionally biased region" description="Acidic residues" evidence="1">
    <location>
        <begin position="32"/>
        <end position="43"/>
    </location>
</feature>
<organism evidence="2 3">
    <name type="scientific">Pleurodeles waltl</name>
    <name type="common">Iberian ribbed newt</name>
    <dbReference type="NCBI Taxonomy" id="8319"/>
    <lineage>
        <taxon>Eukaryota</taxon>
        <taxon>Metazoa</taxon>
        <taxon>Chordata</taxon>
        <taxon>Craniata</taxon>
        <taxon>Vertebrata</taxon>
        <taxon>Euteleostomi</taxon>
        <taxon>Amphibia</taxon>
        <taxon>Batrachia</taxon>
        <taxon>Caudata</taxon>
        <taxon>Salamandroidea</taxon>
        <taxon>Salamandridae</taxon>
        <taxon>Pleurodelinae</taxon>
        <taxon>Pleurodeles</taxon>
    </lineage>
</organism>
<sequence length="86" mass="9778">MCPGGTVESITCIRQDVSDNKQEEEVWREEEKEGGEDADEQAEENTHRSQEKDALDYKESAGRQQATRTNAEEILEYSALTEVKID</sequence>
<dbReference type="EMBL" id="JANPWB010000014">
    <property type="protein sequence ID" value="KAJ1098577.1"/>
    <property type="molecule type" value="Genomic_DNA"/>
</dbReference>
<name>A0AAV7M4S7_PLEWA</name>
<protein>
    <submittedName>
        <fullName evidence="2">Uncharacterized protein</fullName>
    </submittedName>
</protein>
<feature type="compositionally biased region" description="Basic and acidic residues" evidence="1">
    <location>
        <begin position="44"/>
        <end position="61"/>
    </location>
</feature>
<keyword evidence="3" id="KW-1185">Reference proteome</keyword>
<gene>
    <name evidence="2" type="ORF">NDU88_003685</name>
</gene>
<proteinExistence type="predicted"/>
<evidence type="ECO:0000256" key="1">
    <source>
        <dbReference type="SAM" id="MobiDB-lite"/>
    </source>
</evidence>
<dbReference type="Proteomes" id="UP001066276">
    <property type="component" value="Chromosome 10"/>
</dbReference>
<reference evidence="2" key="1">
    <citation type="journal article" date="2022" name="bioRxiv">
        <title>Sequencing and chromosome-scale assembly of the giantPleurodeles waltlgenome.</title>
        <authorList>
            <person name="Brown T."/>
            <person name="Elewa A."/>
            <person name="Iarovenko S."/>
            <person name="Subramanian E."/>
            <person name="Araus A.J."/>
            <person name="Petzold A."/>
            <person name="Susuki M."/>
            <person name="Suzuki K.-i.T."/>
            <person name="Hayashi T."/>
            <person name="Toyoda A."/>
            <person name="Oliveira C."/>
            <person name="Osipova E."/>
            <person name="Leigh N.D."/>
            <person name="Simon A."/>
            <person name="Yun M.H."/>
        </authorList>
    </citation>
    <scope>NUCLEOTIDE SEQUENCE</scope>
    <source>
        <strain evidence="2">20211129_DDA</strain>
        <tissue evidence="2">Liver</tissue>
    </source>
</reference>
<evidence type="ECO:0000313" key="3">
    <source>
        <dbReference type="Proteomes" id="UP001066276"/>
    </source>
</evidence>
<comment type="caution">
    <text evidence="2">The sequence shown here is derived from an EMBL/GenBank/DDBJ whole genome shotgun (WGS) entry which is preliminary data.</text>
</comment>
<evidence type="ECO:0000313" key="2">
    <source>
        <dbReference type="EMBL" id="KAJ1098577.1"/>
    </source>
</evidence>